<organism evidence="1 2">
    <name type="scientific">Roseateles hydrophilus</name>
    <dbReference type="NCBI Taxonomy" id="2975054"/>
    <lineage>
        <taxon>Bacteria</taxon>
        <taxon>Pseudomonadati</taxon>
        <taxon>Pseudomonadota</taxon>
        <taxon>Betaproteobacteria</taxon>
        <taxon>Burkholderiales</taxon>
        <taxon>Sphaerotilaceae</taxon>
        <taxon>Roseateles</taxon>
    </lineage>
</organism>
<keyword evidence="2" id="KW-1185">Reference proteome</keyword>
<name>A0ACC6CBC8_9BURK</name>
<proteinExistence type="predicted"/>
<dbReference type="Proteomes" id="UP001076464">
    <property type="component" value="Unassembled WGS sequence"/>
</dbReference>
<evidence type="ECO:0000313" key="2">
    <source>
        <dbReference type="Proteomes" id="UP001076464"/>
    </source>
</evidence>
<dbReference type="EMBL" id="JAPPUY010000003">
    <property type="protein sequence ID" value="MCY4745763.1"/>
    <property type="molecule type" value="Genomic_DNA"/>
</dbReference>
<comment type="caution">
    <text evidence="1">The sequence shown here is derived from an EMBL/GenBank/DDBJ whole genome shotgun (WGS) entry which is preliminary data.</text>
</comment>
<protein>
    <submittedName>
        <fullName evidence="1">HlyD family efflux transporter periplasmic adaptor subunit</fullName>
    </submittedName>
</protein>
<sequence>MKRLCITLAFATSIAWASPGAHGPNGEHLDQASAPTANGLARLPDGSVNVPKLAQRRMGLRTLIAPETEAAATVQLPARVVADPNASGQVQSAHGGRIEAGPQGLPVAGQAVRQGDVIAWVRHHAEPFAQASQQAQRAELKAARELAEQRVRRLEGLEGTVPRKDIDAARIQAQSLAAREQSIAASLGAREALRAPISGVIARADLKAGQIVEPREVLVEVVDPTRLMVEASTPDVSLGVKLAGAHLLGVEGVKLHLVGAARALRDGVLPLNFRASVAPGATPLALGQPVTLVAALKERRKGMVLPAAAVVRSPANEAVVWIKAGFERYVPQPVQVQPLDSATVLVTQGLAPDNRVVVQGASLVAQIR</sequence>
<gene>
    <name evidence="1" type="ORF">NYO99_12335</name>
</gene>
<evidence type="ECO:0000313" key="1">
    <source>
        <dbReference type="EMBL" id="MCY4745763.1"/>
    </source>
</evidence>
<accession>A0ACC6CBC8</accession>
<reference evidence="1" key="1">
    <citation type="submission" date="2022-08" db="EMBL/GenBank/DDBJ databases">
        <title>Genome sequencing of Pelomonas sp. UHG3.</title>
        <authorList>
            <person name="So Y."/>
        </authorList>
    </citation>
    <scope>NUCLEOTIDE SEQUENCE</scope>
    <source>
        <strain evidence="1">UHG3</strain>
    </source>
</reference>